<evidence type="ECO:0000256" key="1">
    <source>
        <dbReference type="ARBA" id="ARBA00007068"/>
    </source>
</evidence>
<dbReference type="PANTHER" id="PTHR36512">
    <property type="entry name" value="D-AMINOPEPTIDASE"/>
    <property type="match status" value="1"/>
</dbReference>
<evidence type="ECO:0000256" key="2">
    <source>
        <dbReference type="SAM" id="MobiDB-lite"/>
    </source>
</evidence>
<dbReference type="GeneID" id="31889051"/>
<evidence type="ECO:0000313" key="4">
    <source>
        <dbReference type="Proteomes" id="UP000046373"/>
    </source>
</evidence>
<sequence length="388" mass="40089">MDQRLAPTTTPAGKTRARGLGIPLAGTPGPANAITDVDGVLVGYSTLIKGDGRLSMGHGPVRTGVTAILPLGRDGVGMALAAGYHSFNGNGEMTGASWLEEAGSLSMPILITNTHAVGPCHRGVIDWVARNKPQLASQWLLPVVAETWDGYLNDINGSHITVDHAIEAIDNAAGGGIEEGSVGGGTGMNCYAFKGGSGSASRIVDYGHRAYTVGVFLQANFGSRQEISIAGVPLGHELAADNPMEAYFSGGPTGAGSCIGIVATDAPLLPGQCKALARRVPLGLARTGTAGSHFSGDIFLAFSTANPDALNGRFPKGAPTEKSYSHMDFIPWGRMDDFYTAVVQATEEAVLNALVANKDMVGRDGNRTPALPRDKVVAALKSRGVIAD</sequence>
<dbReference type="CDD" id="cd02253">
    <property type="entry name" value="DmpA"/>
    <property type="match status" value="1"/>
</dbReference>
<dbReference type="PANTHER" id="PTHR36512:SF3">
    <property type="entry name" value="BLR5678 PROTEIN"/>
    <property type="match status" value="1"/>
</dbReference>
<name>A0A090EJW6_MESPL</name>
<gene>
    <name evidence="3" type="ORF">MPLDJ20_140167</name>
</gene>
<proteinExistence type="inferred from homology"/>
<reference evidence="3 4" key="1">
    <citation type="submission" date="2014-08" db="EMBL/GenBank/DDBJ databases">
        <authorList>
            <person name="Moulin Lionel"/>
        </authorList>
    </citation>
    <scope>NUCLEOTIDE SEQUENCE [LARGE SCALE GENOMIC DNA]</scope>
</reference>
<accession>A0A090EJW6</accession>
<dbReference type="Gene3D" id="3.60.70.12">
    <property type="entry name" value="L-amino peptidase D-ALA esterase/amidase"/>
    <property type="match status" value="1"/>
</dbReference>
<organism evidence="3 4">
    <name type="scientific">Mesorhizobium plurifarium</name>
    <dbReference type="NCBI Taxonomy" id="69974"/>
    <lineage>
        <taxon>Bacteria</taxon>
        <taxon>Pseudomonadati</taxon>
        <taxon>Pseudomonadota</taxon>
        <taxon>Alphaproteobacteria</taxon>
        <taxon>Hyphomicrobiales</taxon>
        <taxon>Phyllobacteriaceae</taxon>
        <taxon>Mesorhizobium</taxon>
    </lineage>
</organism>
<protein>
    <submittedName>
        <fullName evidence="3">Peptidase S58 DmpA</fullName>
    </submittedName>
</protein>
<dbReference type="Pfam" id="PF03576">
    <property type="entry name" value="Peptidase_S58"/>
    <property type="match status" value="1"/>
</dbReference>
<dbReference type="InterPro" id="IPR005321">
    <property type="entry name" value="Peptidase_S58_DmpA"/>
</dbReference>
<dbReference type="EMBL" id="CCNB01000006">
    <property type="protein sequence ID" value="CDX31102.1"/>
    <property type="molecule type" value="Genomic_DNA"/>
</dbReference>
<feature type="region of interest" description="Disordered" evidence="2">
    <location>
        <begin position="1"/>
        <end position="23"/>
    </location>
</feature>
<feature type="compositionally biased region" description="Polar residues" evidence="2">
    <location>
        <begin position="1"/>
        <end position="12"/>
    </location>
</feature>
<dbReference type="SUPFAM" id="SSF56266">
    <property type="entry name" value="DmpA/ArgJ-like"/>
    <property type="match status" value="1"/>
</dbReference>
<dbReference type="AlphaFoldDB" id="A0A090EJW6"/>
<evidence type="ECO:0000313" key="3">
    <source>
        <dbReference type="EMBL" id="CDX31102.1"/>
    </source>
</evidence>
<dbReference type="GO" id="GO:0004177">
    <property type="term" value="F:aminopeptidase activity"/>
    <property type="evidence" value="ECO:0007669"/>
    <property type="project" value="TreeGrafter"/>
</dbReference>
<dbReference type="InterPro" id="IPR016117">
    <property type="entry name" value="ArgJ-like_dom_sf"/>
</dbReference>
<dbReference type="Proteomes" id="UP000046373">
    <property type="component" value="Unassembled WGS sequence"/>
</dbReference>
<comment type="similarity">
    <text evidence="1">Belongs to the peptidase S58 family.</text>
</comment>